<evidence type="ECO:0000256" key="6">
    <source>
        <dbReference type="ARBA" id="ARBA00022833"/>
    </source>
</evidence>
<dbReference type="SUPFAM" id="SSF64438">
    <property type="entry name" value="CNF1/YfiH-like putative cysteine hydrolases"/>
    <property type="match status" value="1"/>
</dbReference>
<dbReference type="EMBL" id="CABM01000070">
    <property type="protein sequence ID" value="CBH99242.1"/>
    <property type="molecule type" value="Genomic_DNA"/>
</dbReference>
<reference evidence="10" key="1">
    <citation type="submission" date="2009-10" db="EMBL/GenBank/DDBJ databases">
        <title>Diversity of trophic interactions inside an arsenic-rich microbial ecosystem.</title>
        <authorList>
            <person name="Bertin P.N."/>
            <person name="Heinrich-Salmeron A."/>
            <person name="Pelletier E."/>
            <person name="Goulhen-Chollet F."/>
            <person name="Arsene-Ploetze F."/>
            <person name="Gallien S."/>
            <person name="Calteau A."/>
            <person name="Vallenet D."/>
            <person name="Casiot C."/>
            <person name="Chane-Woon-Ming B."/>
            <person name="Giloteaux L."/>
            <person name="Barakat M."/>
            <person name="Bonnefoy V."/>
            <person name="Bruneel O."/>
            <person name="Chandler M."/>
            <person name="Cleiss J."/>
            <person name="Duran R."/>
            <person name="Elbaz-Poulichet F."/>
            <person name="Fonknechten N."/>
            <person name="Lauga B."/>
            <person name="Mornico D."/>
            <person name="Ortet P."/>
            <person name="Schaeffer C."/>
            <person name="Siguier P."/>
            <person name="Alexander Thil Smith A."/>
            <person name="Van Dorsselaer A."/>
            <person name="Weissenbach J."/>
            <person name="Medigue C."/>
            <person name="Le Paslier D."/>
        </authorList>
    </citation>
    <scope>NUCLEOTIDE SEQUENCE</scope>
</reference>
<dbReference type="AlphaFoldDB" id="E6PWD5"/>
<comment type="catalytic activity">
    <reaction evidence="8">
        <text>adenosine + phosphate = alpha-D-ribose 1-phosphate + adenine</text>
        <dbReference type="Rhea" id="RHEA:27642"/>
        <dbReference type="ChEBI" id="CHEBI:16335"/>
        <dbReference type="ChEBI" id="CHEBI:16708"/>
        <dbReference type="ChEBI" id="CHEBI:43474"/>
        <dbReference type="ChEBI" id="CHEBI:57720"/>
        <dbReference type="EC" id="2.4.2.1"/>
    </reaction>
    <physiologicalReaction direction="left-to-right" evidence="8">
        <dbReference type="Rhea" id="RHEA:27643"/>
    </physiologicalReaction>
</comment>
<sequence length="271" mass="27829">MTPRPDSWIDAPWPGNPRVRGLFTSRQGGVSAGPYAGAGATPGGESIGGMNLGSHVGDAPQAVAANRARLAAWLGDVRVAYLDQAHGTEVADLDRWDGASTPQADAAVTTTPGLAACVLVADCLPVLFAAPDGRAVGAAHAGWRGLAGGVLEHTLQALCRKADCKPAAVHAWLGPAIGPQAFEVGGDVRTAFVHQAPEAADAFLAAAEPGKWLADLFLLAQLRLQAAGMALSQVQGGGVCTVSNPARYFAYRRDRVTGRQAGLVWIAARSA</sequence>
<comment type="catalytic activity">
    <reaction evidence="9">
        <text>S-methyl-5'-thioadenosine + phosphate = 5-(methylsulfanyl)-alpha-D-ribose 1-phosphate + adenine</text>
        <dbReference type="Rhea" id="RHEA:11852"/>
        <dbReference type="ChEBI" id="CHEBI:16708"/>
        <dbReference type="ChEBI" id="CHEBI:17509"/>
        <dbReference type="ChEBI" id="CHEBI:43474"/>
        <dbReference type="ChEBI" id="CHEBI:58533"/>
        <dbReference type="EC" id="2.4.2.28"/>
    </reaction>
    <physiologicalReaction direction="left-to-right" evidence="9">
        <dbReference type="Rhea" id="RHEA:11853"/>
    </physiologicalReaction>
</comment>
<comment type="catalytic activity">
    <reaction evidence="7">
        <text>adenosine + H2O + H(+) = inosine + NH4(+)</text>
        <dbReference type="Rhea" id="RHEA:24408"/>
        <dbReference type="ChEBI" id="CHEBI:15377"/>
        <dbReference type="ChEBI" id="CHEBI:15378"/>
        <dbReference type="ChEBI" id="CHEBI:16335"/>
        <dbReference type="ChEBI" id="CHEBI:17596"/>
        <dbReference type="ChEBI" id="CHEBI:28938"/>
        <dbReference type="EC" id="3.5.4.4"/>
    </reaction>
    <physiologicalReaction direction="left-to-right" evidence="7">
        <dbReference type="Rhea" id="RHEA:24409"/>
    </physiologicalReaction>
</comment>
<keyword evidence="3" id="KW-0808">Transferase</keyword>
<comment type="similarity">
    <text evidence="2">Belongs to the purine nucleoside phosphorylase YfiH/LACC1 family.</text>
</comment>
<evidence type="ECO:0000256" key="5">
    <source>
        <dbReference type="ARBA" id="ARBA00022801"/>
    </source>
</evidence>
<dbReference type="InterPro" id="IPR003730">
    <property type="entry name" value="Cu_polyphenol_OxRdtase"/>
</dbReference>
<dbReference type="GO" id="GO:0005507">
    <property type="term" value="F:copper ion binding"/>
    <property type="evidence" value="ECO:0007669"/>
    <property type="project" value="TreeGrafter"/>
</dbReference>
<dbReference type="InterPro" id="IPR038371">
    <property type="entry name" value="Cu_polyphenol_OxRdtase_sf"/>
</dbReference>
<dbReference type="Gene3D" id="3.60.140.10">
    <property type="entry name" value="CNF1/YfiH-like putative cysteine hydrolases"/>
    <property type="match status" value="1"/>
</dbReference>
<dbReference type="GO" id="GO:0017061">
    <property type="term" value="F:S-methyl-5-thioadenosine phosphorylase activity"/>
    <property type="evidence" value="ECO:0007669"/>
    <property type="project" value="UniProtKB-EC"/>
</dbReference>
<evidence type="ECO:0000256" key="3">
    <source>
        <dbReference type="ARBA" id="ARBA00022679"/>
    </source>
</evidence>
<proteinExistence type="inferred from homology"/>
<dbReference type="CDD" id="cd16833">
    <property type="entry name" value="YfiH"/>
    <property type="match status" value="1"/>
</dbReference>
<evidence type="ECO:0000256" key="2">
    <source>
        <dbReference type="ARBA" id="ARBA00007353"/>
    </source>
</evidence>
<evidence type="ECO:0000256" key="1">
    <source>
        <dbReference type="ARBA" id="ARBA00000553"/>
    </source>
</evidence>
<accession>E6PWD5</accession>
<dbReference type="GO" id="GO:0016787">
    <property type="term" value="F:hydrolase activity"/>
    <property type="evidence" value="ECO:0007669"/>
    <property type="project" value="UniProtKB-KW"/>
</dbReference>
<dbReference type="PANTHER" id="PTHR30616">
    <property type="entry name" value="UNCHARACTERIZED PROTEIN YFIH"/>
    <property type="match status" value="1"/>
</dbReference>
<gene>
    <name evidence="10" type="ORF">CARN2_0424</name>
</gene>
<protein>
    <recommendedName>
        <fullName evidence="11">Purine nucleoside phosphorylase</fullName>
    </recommendedName>
</protein>
<dbReference type="Pfam" id="PF02578">
    <property type="entry name" value="Cu-oxidase_4"/>
    <property type="match status" value="1"/>
</dbReference>
<keyword evidence="5" id="KW-0378">Hydrolase</keyword>
<comment type="caution">
    <text evidence="10">The sequence shown here is derived from an EMBL/GenBank/DDBJ whole genome shotgun (WGS) entry which is preliminary data.</text>
</comment>
<keyword evidence="4" id="KW-0479">Metal-binding</keyword>
<evidence type="ECO:0000256" key="9">
    <source>
        <dbReference type="ARBA" id="ARBA00049893"/>
    </source>
</evidence>
<comment type="catalytic activity">
    <reaction evidence="1">
        <text>inosine + phosphate = alpha-D-ribose 1-phosphate + hypoxanthine</text>
        <dbReference type="Rhea" id="RHEA:27646"/>
        <dbReference type="ChEBI" id="CHEBI:17368"/>
        <dbReference type="ChEBI" id="CHEBI:17596"/>
        <dbReference type="ChEBI" id="CHEBI:43474"/>
        <dbReference type="ChEBI" id="CHEBI:57720"/>
        <dbReference type="EC" id="2.4.2.1"/>
    </reaction>
    <physiologicalReaction direction="left-to-right" evidence="1">
        <dbReference type="Rhea" id="RHEA:27647"/>
    </physiologicalReaction>
</comment>
<evidence type="ECO:0008006" key="11">
    <source>
        <dbReference type="Google" id="ProtNLM"/>
    </source>
</evidence>
<keyword evidence="6" id="KW-0862">Zinc</keyword>
<evidence type="ECO:0000256" key="4">
    <source>
        <dbReference type="ARBA" id="ARBA00022723"/>
    </source>
</evidence>
<name>E6PWD5_9ZZZZ</name>
<organism evidence="10">
    <name type="scientific">mine drainage metagenome</name>
    <dbReference type="NCBI Taxonomy" id="410659"/>
    <lineage>
        <taxon>unclassified sequences</taxon>
        <taxon>metagenomes</taxon>
        <taxon>ecological metagenomes</taxon>
    </lineage>
</organism>
<dbReference type="NCBIfam" id="TIGR00726">
    <property type="entry name" value="peptidoglycan editing factor PgeF"/>
    <property type="match status" value="1"/>
</dbReference>
<dbReference type="PANTHER" id="PTHR30616:SF2">
    <property type="entry name" value="PURINE NUCLEOSIDE PHOSPHORYLASE LACC1"/>
    <property type="match status" value="1"/>
</dbReference>
<evidence type="ECO:0000256" key="7">
    <source>
        <dbReference type="ARBA" id="ARBA00047989"/>
    </source>
</evidence>
<dbReference type="InterPro" id="IPR011324">
    <property type="entry name" value="Cytotoxic_necrot_fac-like_cat"/>
</dbReference>
<evidence type="ECO:0000313" key="10">
    <source>
        <dbReference type="EMBL" id="CBH99242.1"/>
    </source>
</evidence>
<evidence type="ECO:0000256" key="8">
    <source>
        <dbReference type="ARBA" id="ARBA00048968"/>
    </source>
</evidence>